<sequence>MPKPIPHERKLKELNVVNGLLYAVSIRPVRSMKLSSMDVGSGPDAEGRGLEAQCKHREISGESFVGRHPYRFGQYRTADRELCPESSSSALRVVDGSVPIGELSTLSLEEVFIIVREELEHTQSYEKYKEVINEALPGLTIILSIPIQRF</sequence>
<dbReference type="AlphaFoldDB" id="A0A158P8R3"/>
<reference evidence="1" key="1">
    <citation type="submission" date="2012-09" db="EMBL/GenBank/DDBJ databases">
        <authorList>
            <person name="Martin A.A."/>
        </authorList>
    </citation>
    <scope>NUCLEOTIDE SEQUENCE</scope>
</reference>
<name>A0A158P8R3_ANGCA</name>
<dbReference type="WBParaSite" id="ACAC_0000736101-mRNA-1">
    <property type="protein sequence ID" value="ACAC_0000736101-mRNA-1"/>
    <property type="gene ID" value="ACAC_0000736101"/>
</dbReference>
<organism evidence="1 2">
    <name type="scientific">Angiostrongylus cantonensis</name>
    <name type="common">Rat lungworm</name>
    <dbReference type="NCBI Taxonomy" id="6313"/>
    <lineage>
        <taxon>Eukaryota</taxon>
        <taxon>Metazoa</taxon>
        <taxon>Ecdysozoa</taxon>
        <taxon>Nematoda</taxon>
        <taxon>Chromadorea</taxon>
        <taxon>Rhabditida</taxon>
        <taxon>Rhabditina</taxon>
        <taxon>Rhabditomorpha</taxon>
        <taxon>Strongyloidea</taxon>
        <taxon>Metastrongylidae</taxon>
        <taxon>Angiostrongylus</taxon>
    </lineage>
</organism>
<dbReference type="Proteomes" id="UP000035642">
    <property type="component" value="Unassembled WGS sequence"/>
</dbReference>
<evidence type="ECO:0000313" key="1">
    <source>
        <dbReference type="Proteomes" id="UP000035642"/>
    </source>
</evidence>
<evidence type="ECO:0000313" key="2">
    <source>
        <dbReference type="WBParaSite" id="ACAC_0000736101-mRNA-1"/>
    </source>
</evidence>
<protein>
    <submittedName>
        <fullName evidence="2">Tox-ART-HYD1 domain-containing protein</fullName>
    </submittedName>
</protein>
<proteinExistence type="predicted"/>
<dbReference type="STRING" id="6313.A0A158P8R3"/>
<accession>A0A158P8R3</accession>
<reference evidence="2" key="2">
    <citation type="submission" date="2016-04" db="UniProtKB">
        <authorList>
            <consortium name="WormBaseParasite"/>
        </authorList>
    </citation>
    <scope>IDENTIFICATION</scope>
</reference>
<keyword evidence="1" id="KW-1185">Reference proteome</keyword>